<reference evidence="1" key="1">
    <citation type="submission" date="2024-05" db="EMBL/GenBank/DDBJ databases">
        <title>Determining zoonotic pasteurella genome.</title>
        <authorList>
            <person name="Maeda T."/>
            <person name="Takahashi T."/>
            <person name="Yoshida H."/>
        </authorList>
    </citation>
    <scope>NUCLEOTIDE SEQUENCE</scope>
    <source>
        <strain evidence="1">PA42</strain>
    </source>
</reference>
<evidence type="ECO:0000313" key="2">
    <source>
        <dbReference type="Proteomes" id="UP001052140"/>
    </source>
</evidence>
<evidence type="ECO:0000313" key="1">
    <source>
        <dbReference type="EMBL" id="GJH42387.1"/>
    </source>
</evidence>
<dbReference type="Proteomes" id="UP001052140">
    <property type="component" value="Unassembled WGS sequence"/>
</dbReference>
<name>A0ABQ4VEF2_9PAST</name>
<dbReference type="Gene3D" id="1.25.40.10">
    <property type="entry name" value="Tetratricopeptide repeat domain"/>
    <property type="match status" value="1"/>
</dbReference>
<organism evidence="1 2">
    <name type="scientific">Pasteurella canis</name>
    <dbReference type="NCBI Taxonomy" id="753"/>
    <lineage>
        <taxon>Bacteria</taxon>
        <taxon>Pseudomonadati</taxon>
        <taxon>Pseudomonadota</taxon>
        <taxon>Gammaproteobacteria</taxon>
        <taxon>Pasteurellales</taxon>
        <taxon>Pasteurellaceae</taxon>
        <taxon>Pasteurella</taxon>
    </lineage>
</organism>
<dbReference type="InterPro" id="IPR011990">
    <property type="entry name" value="TPR-like_helical_dom_sf"/>
</dbReference>
<dbReference type="SUPFAM" id="SSF48452">
    <property type="entry name" value="TPR-like"/>
    <property type="match status" value="1"/>
</dbReference>
<evidence type="ECO:0008006" key="3">
    <source>
        <dbReference type="Google" id="ProtNLM"/>
    </source>
</evidence>
<accession>A0ABQ4VEF2</accession>
<proteinExistence type="predicted"/>
<sequence length="73" mass="8444">MTESKQYFAKAKQAYDDGNFEKAIELFNKINLQDKTYYSQAQLNLARIFEEKGEQDKAIETYSSISREDGCSC</sequence>
<protein>
    <recommendedName>
        <fullName evidence="3">Tetratricopeptide repeat protein</fullName>
    </recommendedName>
</protein>
<gene>
    <name evidence="1" type="ORF">PA42_05610</name>
</gene>
<keyword evidence="2" id="KW-1185">Reference proteome</keyword>
<dbReference type="RefSeq" id="WP_226690416.1">
    <property type="nucleotide sequence ID" value="NZ_BPUX01000003.1"/>
</dbReference>
<dbReference type="EMBL" id="BPUX01000003">
    <property type="protein sequence ID" value="GJH42387.1"/>
    <property type="molecule type" value="Genomic_DNA"/>
</dbReference>
<dbReference type="Pfam" id="PF14559">
    <property type="entry name" value="TPR_19"/>
    <property type="match status" value="1"/>
</dbReference>
<comment type="caution">
    <text evidence="1">The sequence shown here is derived from an EMBL/GenBank/DDBJ whole genome shotgun (WGS) entry which is preliminary data.</text>
</comment>